<evidence type="ECO:0000313" key="2">
    <source>
        <dbReference type="EMBL" id="EEU12249.1"/>
    </source>
</evidence>
<evidence type="ECO:0000313" key="3">
    <source>
        <dbReference type="Proteomes" id="UP000003821"/>
    </source>
</evidence>
<dbReference type="EMBL" id="ACXU01000020">
    <property type="protein sequence ID" value="EEU12249.1"/>
    <property type="molecule type" value="Genomic_DNA"/>
</dbReference>
<proteinExistence type="predicted"/>
<sequence>MGFIINFSKFIFFCVISISFKIFSNILYGIFYIFLFIIYPNFFKLIISYNFVIKKFLNLKSKKL</sequence>
<dbReference type="Proteomes" id="UP000003821">
    <property type="component" value="Unassembled WGS sequence"/>
</dbReference>
<accession>C7HVG6</accession>
<keyword evidence="3" id="KW-1185">Reference proteome</keyword>
<dbReference type="AlphaFoldDB" id="C7HVG6"/>
<evidence type="ECO:0000256" key="1">
    <source>
        <dbReference type="SAM" id="Phobius"/>
    </source>
</evidence>
<organism evidence="2 3">
    <name type="scientific">Anaerococcus vaginalis ATCC 51170</name>
    <dbReference type="NCBI Taxonomy" id="655811"/>
    <lineage>
        <taxon>Bacteria</taxon>
        <taxon>Bacillati</taxon>
        <taxon>Bacillota</taxon>
        <taxon>Tissierellia</taxon>
        <taxon>Tissierellales</taxon>
        <taxon>Peptoniphilaceae</taxon>
        <taxon>Anaerococcus</taxon>
    </lineage>
</organism>
<comment type="caution">
    <text evidence="2">The sequence shown here is derived from an EMBL/GenBank/DDBJ whole genome shotgun (WGS) entry which is preliminary data.</text>
</comment>
<keyword evidence="1" id="KW-1133">Transmembrane helix</keyword>
<gene>
    <name evidence="2" type="ORF">HMPREF0078_1267</name>
</gene>
<feature type="transmembrane region" description="Helical" evidence="1">
    <location>
        <begin position="7"/>
        <end position="24"/>
    </location>
</feature>
<feature type="transmembrane region" description="Helical" evidence="1">
    <location>
        <begin position="30"/>
        <end position="53"/>
    </location>
</feature>
<dbReference type="HOGENOM" id="CLU_2857877_0_0_9"/>
<keyword evidence="1" id="KW-0472">Membrane</keyword>
<name>C7HVG6_9FIRM</name>
<protein>
    <submittedName>
        <fullName evidence="2">Uncharacterized protein</fullName>
    </submittedName>
</protein>
<reference evidence="2 3" key="1">
    <citation type="submission" date="2009-08" db="EMBL/GenBank/DDBJ databases">
        <authorList>
            <person name="Muzny D."/>
            <person name="Qin X."/>
            <person name="Deng J."/>
            <person name="Jiang H."/>
            <person name="Liu Y."/>
            <person name="Qu J."/>
            <person name="Song X.-Z."/>
            <person name="Zhang L."/>
            <person name="Thornton R."/>
            <person name="Coyle M."/>
            <person name="Francisco L."/>
            <person name="Jackson L."/>
            <person name="Javaid M."/>
            <person name="Korchina V."/>
            <person name="Kovar C."/>
            <person name="Mata R."/>
            <person name="Mathew T."/>
            <person name="Ngo R."/>
            <person name="Nguyen L."/>
            <person name="Nguyen N."/>
            <person name="Okwuonu G."/>
            <person name="Ongeri F."/>
            <person name="Pham C."/>
            <person name="Simmons D."/>
            <person name="Wilczek-Boney K."/>
            <person name="Hale W."/>
            <person name="Jakkamsetti A."/>
            <person name="Pham P."/>
            <person name="Ruth R."/>
            <person name="San Lucas F."/>
            <person name="Warren J."/>
            <person name="Zhang J."/>
            <person name="Zhao Z."/>
            <person name="Zhou C."/>
            <person name="Zhu D."/>
            <person name="Lee S."/>
            <person name="Bess C."/>
            <person name="Blankenburg K."/>
            <person name="Forbes L."/>
            <person name="Fu Q."/>
            <person name="Gubbala S."/>
            <person name="Hirani K."/>
            <person name="Jayaseelan J.C."/>
            <person name="Lara F."/>
            <person name="Munidasa M."/>
            <person name="Palculict T."/>
            <person name="Patil S."/>
            <person name="Pu L.-L."/>
            <person name="Saada N."/>
            <person name="Tang L."/>
            <person name="Weissenberger G."/>
            <person name="Zhu Y."/>
            <person name="Hemphill L."/>
            <person name="Shang Y."/>
            <person name="Youmans B."/>
            <person name="Ayvaz T."/>
            <person name="Ross M."/>
            <person name="Santibanez J."/>
            <person name="Aqrawi P."/>
            <person name="Gross S."/>
            <person name="Joshi V."/>
            <person name="Fowler G."/>
            <person name="Nazareth L."/>
            <person name="Reid J."/>
            <person name="Worley K."/>
            <person name="Petrosino J."/>
            <person name="Highlander S."/>
            <person name="Gibbs R."/>
            <person name="Gibbs R."/>
        </authorList>
    </citation>
    <scope>NUCLEOTIDE SEQUENCE [LARGE SCALE GENOMIC DNA]</scope>
    <source>
        <strain evidence="2 3">ATCC 51170</strain>
    </source>
</reference>
<keyword evidence="1" id="KW-0812">Transmembrane</keyword>